<protein>
    <submittedName>
        <fullName evidence="2">Uncharacterized protein</fullName>
    </submittedName>
</protein>
<feature type="compositionally biased region" description="Basic residues" evidence="1">
    <location>
        <begin position="163"/>
        <end position="172"/>
    </location>
</feature>
<name>A0A0V0ZX33_9BILA</name>
<accession>A0A0V0ZX33</accession>
<keyword evidence="3" id="KW-1185">Reference proteome</keyword>
<dbReference type="EMBL" id="JYDQ01000074">
    <property type="protein sequence ID" value="KRY16659.1"/>
    <property type="molecule type" value="Genomic_DNA"/>
</dbReference>
<dbReference type="STRING" id="990121.A0A0V0ZX33"/>
<feature type="region of interest" description="Disordered" evidence="1">
    <location>
        <begin position="1"/>
        <end position="234"/>
    </location>
</feature>
<gene>
    <name evidence="2" type="ORF">T12_13014</name>
</gene>
<feature type="compositionally biased region" description="Acidic residues" evidence="1">
    <location>
        <begin position="34"/>
        <end position="59"/>
    </location>
</feature>
<organism evidence="2 3">
    <name type="scientific">Trichinella patagoniensis</name>
    <dbReference type="NCBI Taxonomy" id="990121"/>
    <lineage>
        <taxon>Eukaryota</taxon>
        <taxon>Metazoa</taxon>
        <taxon>Ecdysozoa</taxon>
        <taxon>Nematoda</taxon>
        <taxon>Enoplea</taxon>
        <taxon>Dorylaimia</taxon>
        <taxon>Trichinellida</taxon>
        <taxon>Trichinellidae</taxon>
        <taxon>Trichinella</taxon>
    </lineage>
</organism>
<proteinExistence type="predicted"/>
<reference evidence="2 3" key="1">
    <citation type="submission" date="2015-01" db="EMBL/GenBank/DDBJ databases">
        <title>Evolution of Trichinella species and genotypes.</title>
        <authorList>
            <person name="Korhonen P.K."/>
            <person name="Edoardo P."/>
            <person name="Giuseppe L.R."/>
            <person name="Gasser R.B."/>
        </authorList>
    </citation>
    <scope>NUCLEOTIDE SEQUENCE [LARGE SCALE GENOMIC DNA]</scope>
    <source>
        <strain evidence="2">ISS2496</strain>
    </source>
</reference>
<evidence type="ECO:0000256" key="1">
    <source>
        <dbReference type="SAM" id="MobiDB-lite"/>
    </source>
</evidence>
<dbReference type="AlphaFoldDB" id="A0A0V0ZX33"/>
<dbReference type="Proteomes" id="UP000054783">
    <property type="component" value="Unassembled WGS sequence"/>
</dbReference>
<evidence type="ECO:0000313" key="2">
    <source>
        <dbReference type="EMBL" id="KRY16659.1"/>
    </source>
</evidence>
<sequence length="234" mass="25743">MIPVLDCVQENYSHDDIGSDNEHASADDDQHSDEVDDENEHSDDDGDEDDTDDDDDVDDISPQPSRRRSGRQTKNSSSTDKKGVRTKRVAAARVSSYAEEADLQNLSTDEDSDVEAYGRKKKSNAYDDDDWTGEDSDSDFEMEMKKGKPGKSGTRRGGAVKRGVGRPKRATARRGSASKRASVNDSDEGLSNDSDKYIPRPSKRRQVASESSENASCSPDDVPDSHKAIDSFEE</sequence>
<feature type="compositionally biased region" description="Polar residues" evidence="1">
    <location>
        <begin position="208"/>
        <end position="217"/>
    </location>
</feature>
<feature type="compositionally biased region" description="Basic and acidic residues" evidence="1">
    <location>
        <begin position="12"/>
        <end position="33"/>
    </location>
</feature>
<feature type="compositionally biased region" description="Acidic residues" evidence="1">
    <location>
        <begin position="126"/>
        <end position="141"/>
    </location>
</feature>
<evidence type="ECO:0000313" key="3">
    <source>
        <dbReference type="Proteomes" id="UP000054783"/>
    </source>
</evidence>
<comment type="caution">
    <text evidence="2">The sequence shown here is derived from an EMBL/GenBank/DDBJ whole genome shotgun (WGS) entry which is preliminary data.</text>
</comment>
<feature type="compositionally biased region" description="Basic and acidic residues" evidence="1">
    <location>
        <begin position="223"/>
        <end position="234"/>
    </location>
</feature>
<dbReference type="OrthoDB" id="6284251at2759"/>